<evidence type="ECO:0000313" key="2">
    <source>
        <dbReference type="Proteomes" id="UP000293700"/>
    </source>
</evidence>
<proteinExistence type="predicted"/>
<sequence>NIYPKDINRLDEFKCNNKKIDVDYLFGQSLDDFFYQKKQVFNLYRKVISPDYKKGQIPDFDL</sequence>
<dbReference type="Proteomes" id="UP000293700">
    <property type="component" value="Unassembled WGS sequence"/>
</dbReference>
<reference evidence="1 2" key="1">
    <citation type="submission" date="2018-04" db="EMBL/GenBank/DDBJ databases">
        <title>Comparative genomic analysis of various Salmonella enterica serotypes in Singapore.</title>
        <authorList>
            <person name="Kohli G.S."/>
            <person name="Zwe Y.H."/>
            <person name="Ding Y."/>
            <person name="Givskov M."/>
            <person name="Liang Y."/>
        </authorList>
    </citation>
    <scope>NUCLEOTIDE SEQUENCE [LARGE SCALE GENOMIC DNA]</scope>
    <source>
        <strain evidence="2">sg_wb24</strain>
    </source>
</reference>
<feature type="non-terminal residue" evidence="1">
    <location>
        <position position="1"/>
    </location>
</feature>
<gene>
    <name evidence="1" type="ORF">DBZ74_13025</name>
</gene>
<organism evidence="1 2">
    <name type="scientific">Salmonella enterica subsp. enterica serovar Albany</name>
    <dbReference type="NCBI Taxonomy" id="211968"/>
    <lineage>
        <taxon>Bacteria</taxon>
        <taxon>Pseudomonadati</taxon>
        <taxon>Pseudomonadota</taxon>
        <taxon>Gammaproteobacteria</taxon>
        <taxon>Enterobacterales</taxon>
        <taxon>Enterobacteriaceae</taxon>
        <taxon>Salmonella</taxon>
    </lineage>
</organism>
<dbReference type="EMBL" id="QAUU01000041">
    <property type="protein sequence ID" value="TAD59793.1"/>
    <property type="molecule type" value="Genomic_DNA"/>
</dbReference>
<protein>
    <submittedName>
        <fullName evidence="1">Uncharacterized protein</fullName>
    </submittedName>
</protein>
<accession>A0A6D1SKM9</accession>
<name>A0A6D1SKM9_SALET</name>
<dbReference type="AlphaFoldDB" id="A0A6D1SKM9"/>
<comment type="caution">
    <text evidence="1">The sequence shown here is derived from an EMBL/GenBank/DDBJ whole genome shotgun (WGS) entry which is preliminary data.</text>
</comment>
<evidence type="ECO:0000313" key="1">
    <source>
        <dbReference type="EMBL" id="TAD59793.1"/>
    </source>
</evidence>